<evidence type="ECO:0008006" key="4">
    <source>
        <dbReference type="Google" id="ProtNLM"/>
    </source>
</evidence>
<reference evidence="2 3" key="1">
    <citation type="journal article" date="2016" name="Nat. Commun.">
        <title>Thousands of microbial genomes shed light on interconnected biogeochemical processes in an aquifer system.</title>
        <authorList>
            <person name="Anantharaman K."/>
            <person name="Brown C.T."/>
            <person name="Hug L.A."/>
            <person name="Sharon I."/>
            <person name="Castelle C.J."/>
            <person name="Probst A.J."/>
            <person name="Thomas B.C."/>
            <person name="Singh A."/>
            <person name="Wilkins M.J."/>
            <person name="Karaoz U."/>
            <person name="Brodie E.L."/>
            <person name="Williams K.H."/>
            <person name="Hubbard S.S."/>
            <person name="Banfield J.F."/>
        </authorList>
    </citation>
    <scope>NUCLEOTIDE SEQUENCE [LARGE SCALE GENOMIC DNA]</scope>
</reference>
<evidence type="ECO:0000313" key="2">
    <source>
        <dbReference type="EMBL" id="OGE01469.1"/>
    </source>
</evidence>
<sequence length="223" mass="25411">MTLTSLKSKAKVYTIIILLIIYGAGAYFVGRSSAFGQILKIRKEVPQRAIVAPIESPMPYADTQSGSVISAHVKLCSNTVYGFEIAYPNNWFTTFLTDEQKCNFFAPYSFVIPKDTNENFVPIKIEIMNVDQWPGMVKFYENPNDFRNIISVQNINIGEKIIHKVKASTTDEGLLPRDYDILNYLVFDSKTPIIISYQQLSEEDDFASFEKAIEEIVNSLRFF</sequence>
<dbReference type="STRING" id="1797737.A2196_03145"/>
<proteinExistence type="predicted"/>
<accession>A0A1F5HBK0</accession>
<keyword evidence="1" id="KW-0472">Membrane</keyword>
<organism evidence="2 3">
    <name type="scientific">Candidatus Curtissbacteria bacterium RIFOXYA1_FULL_41_14</name>
    <dbReference type="NCBI Taxonomy" id="1797737"/>
    <lineage>
        <taxon>Bacteria</taxon>
        <taxon>Candidatus Curtissiibacteriota</taxon>
    </lineage>
</organism>
<keyword evidence="1" id="KW-1133">Transmembrane helix</keyword>
<keyword evidence="1" id="KW-0812">Transmembrane</keyword>
<name>A0A1F5HBK0_9BACT</name>
<comment type="caution">
    <text evidence="2">The sequence shown here is derived from an EMBL/GenBank/DDBJ whole genome shotgun (WGS) entry which is preliminary data.</text>
</comment>
<gene>
    <name evidence="2" type="ORF">A2196_03145</name>
</gene>
<protein>
    <recommendedName>
        <fullName evidence="4">PsbP C-terminal domain-containing protein</fullName>
    </recommendedName>
</protein>
<evidence type="ECO:0000313" key="3">
    <source>
        <dbReference type="Proteomes" id="UP000176751"/>
    </source>
</evidence>
<feature type="transmembrane region" description="Helical" evidence="1">
    <location>
        <begin position="12"/>
        <end position="30"/>
    </location>
</feature>
<dbReference type="Proteomes" id="UP000176751">
    <property type="component" value="Unassembled WGS sequence"/>
</dbReference>
<dbReference type="EMBL" id="MFCA01000026">
    <property type="protein sequence ID" value="OGE01469.1"/>
    <property type="molecule type" value="Genomic_DNA"/>
</dbReference>
<dbReference type="AlphaFoldDB" id="A0A1F5HBK0"/>
<evidence type="ECO:0000256" key="1">
    <source>
        <dbReference type="SAM" id="Phobius"/>
    </source>
</evidence>